<sequence>MAELHELTAREQSFLLRTGALRPSELVEHYLERIEEHGASIGAFIVVDADGARERAASLEAAGHPLSTPTGSFSLSDPEHFRIESPGDAPDQILWGLPLADKDLEARAGLPTSYGSRVFAGVVSEQSDEIVETVDAAGAISLGKTNTPEFGQHGFTDNLVAGPARNPWDRTLHAGGSSGGAAAAVAARLLPFAPGSDGGGSIRIPAAATGLVGIKPSRGRVPGGSGIGAVGGLGVAGPLARTVGDAALLLEGMIGTPAPGRYSLRAPELEPGALLRAADNPHGRFRIAILRDSPWADEYPIALDDSGELALAEGIEHLRALGHVLTEIPLERSAGYSSAFRTLWRSFPAAAPLPEGGEALLEPVTAQLREAGKHVPATDLIAALGFFARFERDVIEQFSGYDAILTPALGQSPRPLDWYSLTDPDLSFEQQVLYSPWTSFVNATGLPGIALPVSQDAAGLPAGIQLIGRPGDELTLLSLGAQLEKRIGWHERVPADFA</sequence>
<dbReference type="Pfam" id="PF01425">
    <property type="entry name" value="Amidase"/>
    <property type="match status" value="1"/>
</dbReference>
<feature type="domain" description="Amidase" evidence="2">
    <location>
        <begin position="90"/>
        <end position="477"/>
    </location>
</feature>
<dbReference type="AlphaFoldDB" id="A0A3L7A967"/>
<proteinExistence type="inferred from homology"/>
<dbReference type="PANTHER" id="PTHR11895">
    <property type="entry name" value="TRANSAMIDASE"/>
    <property type="match status" value="1"/>
</dbReference>
<dbReference type="InterPro" id="IPR020556">
    <property type="entry name" value="Amidase_CS"/>
</dbReference>
<name>A0A3L7A967_9MICO</name>
<evidence type="ECO:0000313" key="4">
    <source>
        <dbReference type="Proteomes" id="UP000272503"/>
    </source>
</evidence>
<evidence type="ECO:0000313" key="3">
    <source>
        <dbReference type="EMBL" id="RLP76121.1"/>
    </source>
</evidence>
<dbReference type="Gene3D" id="3.90.1300.10">
    <property type="entry name" value="Amidase signature (AS) domain"/>
    <property type="match status" value="1"/>
</dbReference>
<dbReference type="EMBL" id="RCUX01000005">
    <property type="protein sequence ID" value="RLP76121.1"/>
    <property type="molecule type" value="Genomic_DNA"/>
</dbReference>
<gene>
    <name evidence="3" type="ORF">D9V32_08180</name>
</gene>
<dbReference type="Proteomes" id="UP000272503">
    <property type="component" value="Unassembled WGS sequence"/>
</dbReference>
<dbReference type="GO" id="GO:0003824">
    <property type="term" value="F:catalytic activity"/>
    <property type="evidence" value="ECO:0007669"/>
    <property type="project" value="InterPro"/>
</dbReference>
<keyword evidence="4" id="KW-1185">Reference proteome</keyword>
<evidence type="ECO:0000256" key="1">
    <source>
        <dbReference type="ARBA" id="ARBA00009199"/>
    </source>
</evidence>
<protein>
    <submittedName>
        <fullName evidence="3">Amidase</fullName>
    </submittedName>
</protein>
<dbReference type="SUPFAM" id="SSF75304">
    <property type="entry name" value="Amidase signature (AS) enzymes"/>
    <property type="match status" value="1"/>
</dbReference>
<dbReference type="PROSITE" id="PS00571">
    <property type="entry name" value="AMIDASES"/>
    <property type="match status" value="1"/>
</dbReference>
<dbReference type="RefSeq" id="WP_121648405.1">
    <property type="nucleotide sequence ID" value="NZ_RCUX01000005.1"/>
</dbReference>
<comment type="caution">
    <text evidence="3">The sequence shown here is derived from an EMBL/GenBank/DDBJ whole genome shotgun (WGS) entry which is preliminary data.</text>
</comment>
<organism evidence="3 4">
    <name type="scientific">Mycetocola tolaasinivorans</name>
    <dbReference type="NCBI Taxonomy" id="76635"/>
    <lineage>
        <taxon>Bacteria</taxon>
        <taxon>Bacillati</taxon>
        <taxon>Actinomycetota</taxon>
        <taxon>Actinomycetes</taxon>
        <taxon>Micrococcales</taxon>
        <taxon>Microbacteriaceae</taxon>
        <taxon>Mycetocola</taxon>
    </lineage>
</organism>
<dbReference type="InterPro" id="IPR036928">
    <property type="entry name" value="AS_sf"/>
</dbReference>
<dbReference type="PANTHER" id="PTHR11895:SF7">
    <property type="entry name" value="GLUTAMYL-TRNA(GLN) AMIDOTRANSFERASE SUBUNIT A, MITOCHONDRIAL"/>
    <property type="match status" value="1"/>
</dbReference>
<dbReference type="InterPro" id="IPR000120">
    <property type="entry name" value="Amidase"/>
</dbReference>
<dbReference type="InterPro" id="IPR023631">
    <property type="entry name" value="Amidase_dom"/>
</dbReference>
<comment type="similarity">
    <text evidence="1">Belongs to the amidase family.</text>
</comment>
<evidence type="ECO:0000259" key="2">
    <source>
        <dbReference type="Pfam" id="PF01425"/>
    </source>
</evidence>
<accession>A0A3L7A967</accession>
<dbReference type="OrthoDB" id="5175573at2"/>
<reference evidence="3 4" key="1">
    <citation type="submission" date="2018-10" db="EMBL/GenBank/DDBJ databases">
        <authorList>
            <person name="Li J."/>
        </authorList>
    </citation>
    <scope>NUCLEOTIDE SEQUENCE [LARGE SCALE GENOMIC DNA]</scope>
    <source>
        <strain evidence="3 4">IF 016277</strain>
    </source>
</reference>